<dbReference type="InterPro" id="IPR050984">
    <property type="entry name" value="Gfo/Idh/MocA_domain"/>
</dbReference>
<feature type="domain" description="Gfo/Idh/MocA-like oxidoreductase N-terminal" evidence="3">
    <location>
        <begin position="12"/>
        <end position="131"/>
    </location>
</feature>
<dbReference type="InterPro" id="IPR000683">
    <property type="entry name" value="Gfo/Idh/MocA-like_OxRdtase_N"/>
</dbReference>
<dbReference type="GO" id="GO:0016491">
    <property type="term" value="F:oxidoreductase activity"/>
    <property type="evidence" value="ECO:0007669"/>
    <property type="project" value="UniProtKB-KW"/>
</dbReference>
<dbReference type="Pfam" id="PF01408">
    <property type="entry name" value="GFO_IDH_MocA"/>
    <property type="match status" value="1"/>
</dbReference>
<dbReference type="InterPro" id="IPR036291">
    <property type="entry name" value="NAD(P)-bd_dom_sf"/>
</dbReference>
<dbReference type="STRING" id="1834516.BL253_02985"/>
<feature type="domain" description="GFO/IDH/MocA-like oxidoreductase" evidence="4">
    <location>
        <begin position="142"/>
        <end position="257"/>
    </location>
</feature>
<dbReference type="Proteomes" id="UP000188929">
    <property type="component" value="Unassembled WGS sequence"/>
</dbReference>
<dbReference type="SUPFAM" id="SSF55347">
    <property type="entry name" value="Glyceraldehyde-3-phosphate dehydrogenase-like, C-terminal domain"/>
    <property type="match status" value="1"/>
</dbReference>
<evidence type="ECO:0000313" key="6">
    <source>
        <dbReference type="Proteomes" id="UP000188929"/>
    </source>
</evidence>
<evidence type="ECO:0000256" key="2">
    <source>
        <dbReference type="ARBA" id="ARBA00023002"/>
    </source>
</evidence>
<keyword evidence="2" id="KW-0560">Oxidoreductase</keyword>
<dbReference type="Gene3D" id="3.30.360.10">
    <property type="entry name" value="Dihydrodipicolinate Reductase, domain 2"/>
    <property type="match status" value="1"/>
</dbReference>
<accession>A0A1V2II83</accession>
<dbReference type="PANTHER" id="PTHR22604">
    <property type="entry name" value="OXIDOREDUCTASES"/>
    <property type="match status" value="1"/>
</dbReference>
<dbReference type="AlphaFoldDB" id="A0A1V2II83"/>
<dbReference type="Pfam" id="PF22725">
    <property type="entry name" value="GFO_IDH_MocA_C3"/>
    <property type="match status" value="1"/>
</dbReference>
<dbReference type="EMBL" id="MOMC01000008">
    <property type="protein sequence ID" value="ONH32745.1"/>
    <property type="molecule type" value="Genomic_DNA"/>
</dbReference>
<dbReference type="RefSeq" id="WP_076813401.1">
    <property type="nucleotide sequence ID" value="NZ_MOMC01000008.1"/>
</dbReference>
<reference evidence="6" key="1">
    <citation type="submission" date="2016-10" db="EMBL/GenBank/DDBJ databases">
        <title>Frankia sp. NRRL B-16386 Genome sequencing.</title>
        <authorList>
            <person name="Ghodhbane-Gtari F."/>
            <person name="Swanson E."/>
            <person name="Gueddou A."/>
            <person name="Hezbri K."/>
            <person name="Ktari K."/>
            <person name="Nouioui I."/>
            <person name="Morris K."/>
            <person name="Simpson S."/>
            <person name="Abebe-Akele F."/>
            <person name="Thomas K."/>
            <person name="Gtari M."/>
            <person name="Tisa L.S."/>
        </authorList>
    </citation>
    <scope>NUCLEOTIDE SEQUENCE [LARGE SCALE GENOMIC DNA]</scope>
    <source>
        <strain evidence="6">NRRL B-16386</strain>
    </source>
</reference>
<sequence>MATFSARDGQVLRIGVLGAARIAPAALIRPAAAVDGVEVVAVAAREEARARRFASRHGVPRVLADYDAVVDDDEVDAVYIPLIPSAHARWTIRAIEAGKHVLCEKPFTANADEALAVKEAADRGGVVVMEAFHWRYHPLAARLLEIVSSGEIGPVRHVAARLVIPIPNRRDIRWQLALGGGGLMDIGSYGVHMMRTVVGSEPAVVSAAARTRLPDVDRYLTADLRFDGGVTGRLETGMWAWPGLALNLVVTGERGEARVFNPLAPQMYHRLTVRTDRRRREKVPGESTYTLQLRAFQDAVRQGKPVLTPPADALANMRVIDDIYRAAGLPPRPSACAT</sequence>
<name>A0A1V2II83_9ACTN</name>
<dbReference type="InterPro" id="IPR055170">
    <property type="entry name" value="GFO_IDH_MocA-like_dom"/>
</dbReference>
<dbReference type="Gene3D" id="3.40.50.720">
    <property type="entry name" value="NAD(P)-binding Rossmann-like Domain"/>
    <property type="match status" value="1"/>
</dbReference>
<gene>
    <name evidence="5" type="ORF">BL253_02985</name>
</gene>
<dbReference type="SUPFAM" id="SSF51735">
    <property type="entry name" value="NAD(P)-binding Rossmann-fold domains"/>
    <property type="match status" value="1"/>
</dbReference>
<proteinExistence type="inferred from homology"/>
<dbReference type="GO" id="GO:0000166">
    <property type="term" value="F:nucleotide binding"/>
    <property type="evidence" value="ECO:0007669"/>
    <property type="project" value="InterPro"/>
</dbReference>
<keyword evidence="6" id="KW-1185">Reference proteome</keyword>
<comment type="similarity">
    <text evidence="1">Belongs to the Gfo/Idh/MocA family.</text>
</comment>
<organism evidence="5 6">
    <name type="scientific">Pseudofrankia asymbiotica</name>
    <dbReference type="NCBI Taxonomy" id="1834516"/>
    <lineage>
        <taxon>Bacteria</taxon>
        <taxon>Bacillati</taxon>
        <taxon>Actinomycetota</taxon>
        <taxon>Actinomycetes</taxon>
        <taxon>Frankiales</taxon>
        <taxon>Frankiaceae</taxon>
        <taxon>Pseudofrankia</taxon>
    </lineage>
</organism>
<evidence type="ECO:0000313" key="5">
    <source>
        <dbReference type="EMBL" id="ONH32745.1"/>
    </source>
</evidence>
<dbReference type="PANTHER" id="PTHR22604:SF105">
    <property type="entry name" value="TRANS-1,2-DIHYDROBENZENE-1,2-DIOL DEHYDROGENASE"/>
    <property type="match status" value="1"/>
</dbReference>
<dbReference type="OrthoDB" id="9815825at2"/>
<evidence type="ECO:0000259" key="3">
    <source>
        <dbReference type="Pfam" id="PF01408"/>
    </source>
</evidence>
<protein>
    <submittedName>
        <fullName evidence="5">Oxidoreductase</fullName>
    </submittedName>
</protein>
<comment type="caution">
    <text evidence="5">The sequence shown here is derived from an EMBL/GenBank/DDBJ whole genome shotgun (WGS) entry which is preliminary data.</text>
</comment>
<evidence type="ECO:0000259" key="4">
    <source>
        <dbReference type="Pfam" id="PF22725"/>
    </source>
</evidence>
<evidence type="ECO:0000256" key="1">
    <source>
        <dbReference type="ARBA" id="ARBA00010928"/>
    </source>
</evidence>